<dbReference type="AlphaFoldDB" id="A0A4Y2N1V0"/>
<dbReference type="InterPro" id="IPR036397">
    <property type="entry name" value="RNaseH_sf"/>
</dbReference>
<keyword evidence="2" id="KW-1185">Reference proteome</keyword>
<name>A0A4Y2N1V0_ARAVE</name>
<gene>
    <name evidence="1" type="ORF">AVEN_69926_1</name>
</gene>
<dbReference type="EMBL" id="BGPR01008361">
    <property type="protein sequence ID" value="GBN33315.1"/>
    <property type="molecule type" value="Genomic_DNA"/>
</dbReference>
<evidence type="ECO:0000313" key="1">
    <source>
        <dbReference type="EMBL" id="GBN33315.1"/>
    </source>
</evidence>
<proteinExistence type="predicted"/>
<evidence type="ECO:0008006" key="3">
    <source>
        <dbReference type="Google" id="ProtNLM"/>
    </source>
</evidence>
<reference evidence="1 2" key="1">
    <citation type="journal article" date="2019" name="Sci. Rep.">
        <title>Orb-weaving spider Araneus ventricosus genome elucidates the spidroin gene catalogue.</title>
        <authorList>
            <person name="Kono N."/>
            <person name="Nakamura H."/>
            <person name="Ohtoshi R."/>
            <person name="Moran D.A.P."/>
            <person name="Shinohara A."/>
            <person name="Yoshida Y."/>
            <person name="Fujiwara M."/>
            <person name="Mori M."/>
            <person name="Tomita M."/>
            <person name="Arakawa K."/>
        </authorList>
    </citation>
    <scope>NUCLEOTIDE SEQUENCE [LARGE SCALE GENOMIC DNA]</scope>
</reference>
<evidence type="ECO:0000313" key="2">
    <source>
        <dbReference type="Proteomes" id="UP000499080"/>
    </source>
</evidence>
<dbReference type="GO" id="GO:0003676">
    <property type="term" value="F:nucleic acid binding"/>
    <property type="evidence" value="ECO:0007669"/>
    <property type="project" value="InterPro"/>
</dbReference>
<organism evidence="1 2">
    <name type="scientific">Araneus ventricosus</name>
    <name type="common">Orbweaver spider</name>
    <name type="synonym">Epeira ventricosa</name>
    <dbReference type="NCBI Taxonomy" id="182803"/>
    <lineage>
        <taxon>Eukaryota</taxon>
        <taxon>Metazoa</taxon>
        <taxon>Ecdysozoa</taxon>
        <taxon>Arthropoda</taxon>
        <taxon>Chelicerata</taxon>
        <taxon>Arachnida</taxon>
        <taxon>Araneae</taxon>
        <taxon>Araneomorphae</taxon>
        <taxon>Entelegynae</taxon>
        <taxon>Araneoidea</taxon>
        <taxon>Araneidae</taxon>
        <taxon>Araneus</taxon>
    </lineage>
</organism>
<sequence length="106" mass="11958">METPIASSLQYNPFSLCHRKAIRHKLPVVLIDGVILLHGNTIALKTQKLLHKFKWEVWSQHPYRPDLALNLDSKHLSGTKFSSESDVKTAAENWLNGQDVISTILG</sequence>
<dbReference type="Proteomes" id="UP000499080">
    <property type="component" value="Unassembled WGS sequence"/>
</dbReference>
<accession>A0A4Y2N1V0</accession>
<protein>
    <recommendedName>
        <fullName evidence="3">Histone-lysine N-methyltransferase SETMAR</fullName>
    </recommendedName>
</protein>
<dbReference type="OrthoDB" id="6431520at2759"/>
<comment type="caution">
    <text evidence="1">The sequence shown here is derived from an EMBL/GenBank/DDBJ whole genome shotgun (WGS) entry which is preliminary data.</text>
</comment>
<dbReference type="Gene3D" id="3.30.420.10">
    <property type="entry name" value="Ribonuclease H-like superfamily/Ribonuclease H"/>
    <property type="match status" value="1"/>
</dbReference>